<reference evidence="2 3" key="1">
    <citation type="submission" date="2024-12" db="EMBL/GenBank/DDBJ databases">
        <authorList>
            <person name="Lee Y."/>
        </authorList>
    </citation>
    <scope>NUCLEOTIDE SEQUENCE [LARGE SCALE GENOMIC DNA]</scope>
    <source>
        <strain evidence="2 3">03SUJ4</strain>
    </source>
</reference>
<evidence type="ECO:0000313" key="3">
    <source>
        <dbReference type="Proteomes" id="UP001634747"/>
    </source>
</evidence>
<protein>
    <recommendedName>
        <fullName evidence="4">Lipocalin-like domain-containing protein</fullName>
    </recommendedName>
</protein>
<comment type="caution">
    <text evidence="2">The sequence shown here is derived from an EMBL/GenBank/DDBJ whole genome shotgun (WGS) entry which is preliminary data.</text>
</comment>
<evidence type="ECO:0008006" key="4">
    <source>
        <dbReference type="Google" id="ProtNLM"/>
    </source>
</evidence>
<dbReference type="RefSeq" id="WP_263413663.1">
    <property type="nucleotide sequence ID" value="NZ_BAABBH010000001.1"/>
</dbReference>
<accession>A0ABW9KI63</accession>
<evidence type="ECO:0000313" key="2">
    <source>
        <dbReference type="EMBL" id="MFN2974782.1"/>
    </source>
</evidence>
<gene>
    <name evidence="2" type="ORF">ACK2TP_03325</name>
</gene>
<name>A0ABW9KI63_9BACT</name>
<feature type="signal peptide" evidence="1">
    <location>
        <begin position="1"/>
        <end position="34"/>
    </location>
</feature>
<keyword evidence="3" id="KW-1185">Reference proteome</keyword>
<dbReference type="Proteomes" id="UP001634747">
    <property type="component" value="Unassembled WGS sequence"/>
</dbReference>
<sequence>MKLQMAVRKLRVRLVLIPTLVLFCFAAFATRANAACGAPQGTREGAAKLPLFFGADEEPLFINPSIVGMWHAIYTIEGTDTVFNDSFKTWHIDGTEVESAFLSPEGGNVCMGVWKSAGGRSVKLHHLGWLFNPATPSATATNYFTMDEVVTVAPNGKTYTGTFDFKVWNLDGTATPTEVKGTIAATRIRL</sequence>
<feature type="chain" id="PRO_5046442330" description="Lipocalin-like domain-containing protein" evidence="1">
    <location>
        <begin position="35"/>
        <end position="190"/>
    </location>
</feature>
<evidence type="ECO:0000256" key="1">
    <source>
        <dbReference type="SAM" id="SignalP"/>
    </source>
</evidence>
<keyword evidence="1" id="KW-0732">Signal</keyword>
<organism evidence="2 3">
    <name type="scientific">Terriglobus aquaticus</name>
    <dbReference type="NCBI Taxonomy" id="940139"/>
    <lineage>
        <taxon>Bacteria</taxon>
        <taxon>Pseudomonadati</taxon>
        <taxon>Acidobacteriota</taxon>
        <taxon>Terriglobia</taxon>
        <taxon>Terriglobales</taxon>
        <taxon>Acidobacteriaceae</taxon>
        <taxon>Terriglobus</taxon>
    </lineage>
</organism>
<proteinExistence type="predicted"/>
<dbReference type="EMBL" id="JBJYXY010000001">
    <property type="protein sequence ID" value="MFN2974782.1"/>
    <property type="molecule type" value="Genomic_DNA"/>
</dbReference>